<proteinExistence type="predicted"/>
<accession>A0ABV5V4P5</accession>
<protein>
    <recommendedName>
        <fullName evidence="4">MYXO-CTERM domain-containing protein</fullName>
    </recommendedName>
</protein>
<keyword evidence="3" id="KW-1185">Reference proteome</keyword>
<evidence type="ECO:0000256" key="1">
    <source>
        <dbReference type="SAM" id="Phobius"/>
    </source>
</evidence>
<keyword evidence="1" id="KW-0812">Transmembrane</keyword>
<feature type="transmembrane region" description="Helical" evidence="1">
    <location>
        <begin position="7"/>
        <end position="30"/>
    </location>
</feature>
<evidence type="ECO:0008006" key="4">
    <source>
        <dbReference type="Google" id="ProtNLM"/>
    </source>
</evidence>
<evidence type="ECO:0000313" key="2">
    <source>
        <dbReference type="EMBL" id="MFB9732673.1"/>
    </source>
</evidence>
<comment type="caution">
    <text evidence="2">The sequence shown here is derived from an EMBL/GenBank/DDBJ whole genome shotgun (WGS) entry which is preliminary data.</text>
</comment>
<dbReference type="RefSeq" id="WP_141339090.1">
    <property type="nucleotide sequence ID" value="NZ_JBHMAX010000021.1"/>
</dbReference>
<feature type="transmembrane region" description="Helical" evidence="1">
    <location>
        <begin position="50"/>
        <end position="69"/>
    </location>
</feature>
<organism evidence="2 3">
    <name type="scientific">Ornithinimicrobium kibberense</name>
    <dbReference type="NCBI Taxonomy" id="282060"/>
    <lineage>
        <taxon>Bacteria</taxon>
        <taxon>Bacillati</taxon>
        <taxon>Actinomycetota</taxon>
        <taxon>Actinomycetes</taxon>
        <taxon>Micrococcales</taxon>
        <taxon>Ornithinimicrobiaceae</taxon>
        <taxon>Ornithinimicrobium</taxon>
    </lineage>
</organism>
<reference evidence="2 3" key="1">
    <citation type="submission" date="2024-09" db="EMBL/GenBank/DDBJ databases">
        <authorList>
            <person name="Sun Q."/>
            <person name="Mori K."/>
        </authorList>
    </citation>
    <scope>NUCLEOTIDE SEQUENCE [LARGE SCALE GENOMIC DNA]</scope>
    <source>
        <strain evidence="2 3">JCM 12763</strain>
    </source>
</reference>
<evidence type="ECO:0000313" key="3">
    <source>
        <dbReference type="Proteomes" id="UP001589613"/>
    </source>
</evidence>
<sequence length="120" mass="12356">MPRPVPLLLPWAAVLVTLATAGLLLLGPLWDTAEGENPLTRPDPALADVLRLALPTVLVALAVAVALLLPRRRAAAGVVLLVLAVGVLLAPPPLPLWFLPALLLTAVGYAVSLRAGAPAH</sequence>
<name>A0ABV5V4P5_9MICO</name>
<dbReference type="EMBL" id="JBHMAX010000021">
    <property type="protein sequence ID" value="MFB9732673.1"/>
    <property type="molecule type" value="Genomic_DNA"/>
</dbReference>
<dbReference type="Proteomes" id="UP001589613">
    <property type="component" value="Unassembled WGS sequence"/>
</dbReference>
<gene>
    <name evidence="2" type="ORF">ACFFN0_11540</name>
</gene>
<keyword evidence="1" id="KW-0472">Membrane</keyword>
<feature type="transmembrane region" description="Helical" evidence="1">
    <location>
        <begin position="74"/>
        <end position="91"/>
    </location>
</feature>
<keyword evidence="1" id="KW-1133">Transmembrane helix</keyword>